<organism evidence="6 7">
    <name type="scientific">Zalerion maritima</name>
    <dbReference type="NCBI Taxonomy" id="339359"/>
    <lineage>
        <taxon>Eukaryota</taxon>
        <taxon>Fungi</taxon>
        <taxon>Dikarya</taxon>
        <taxon>Ascomycota</taxon>
        <taxon>Pezizomycotina</taxon>
        <taxon>Sordariomycetes</taxon>
        <taxon>Lulworthiomycetidae</taxon>
        <taxon>Lulworthiales</taxon>
        <taxon>Lulworthiaceae</taxon>
        <taxon>Zalerion</taxon>
    </lineage>
</organism>
<comment type="caution">
    <text evidence="6">The sequence shown here is derived from an EMBL/GenBank/DDBJ whole genome shotgun (WGS) entry which is preliminary data.</text>
</comment>
<dbReference type="SUPFAM" id="SSF50729">
    <property type="entry name" value="PH domain-like"/>
    <property type="match status" value="1"/>
</dbReference>
<evidence type="ECO:0000256" key="2">
    <source>
        <dbReference type="ARBA" id="ARBA00037550"/>
    </source>
</evidence>
<keyword evidence="7" id="KW-1185">Reference proteome</keyword>
<gene>
    <name evidence="6" type="ORF">MKZ38_007678</name>
</gene>
<feature type="compositionally biased region" description="Acidic residues" evidence="4">
    <location>
        <begin position="410"/>
        <end position="453"/>
    </location>
</feature>
<reference evidence="6" key="1">
    <citation type="submission" date="2022-07" db="EMBL/GenBank/DDBJ databases">
        <title>Draft genome sequence of Zalerion maritima ATCC 34329, a (micro)plastics degrading marine fungus.</title>
        <authorList>
            <person name="Paco A."/>
            <person name="Goncalves M.F.M."/>
            <person name="Rocha-Santos T.A.P."/>
            <person name="Alves A."/>
        </authorList>
    </citation>
    <scope>NUCLEOTIDE SEQUENCE</scope>
    <source>
        <strain evidence="6">ATCC 34329</strain>
    </source>
</reference>
<dbReference type="PANTHER" id="PTHR45849">
    <property type="entry name" value="FACT COMPLEX SUBUNIT SSRP1"/>
    <property type="match status" value="1"/>
</dbReference>
<evidence type="ECO:0000256" key="1">
    <source>
        <dbReference type="ARBA" id="ARBA00006159"/>
    </source>
</evidence>
<evidence type="ECO:0000256" key="4">
    <source>
        <dbReference type="SAM" id="MobiDB-lite"/>
    </source>
</evidence>
<dbReference type="GO" id="GO:0031491">
    <property type="term" value="F:nucleosome binding"/>
    <property type="evidence" value="ECO:0007669"/>
    <property type="project" value="TreeGrafter"/>
</dbReference>
<dbReference type="InterPro" id="IPR011993">
    <property type="entry name" value="PH-like_dom_sf"/>
</dbReference>
<dbReference type="Proteomes" id="UP001201980">
    <property type="component" value="Unassembled WGS sequence"/>
</dbReference>
<protein>
    <recommendedName>
        <fullName evidence="5">Histone chaperone RTT106/FACT complex subunit SPT16-like middle domain-containing protein</fullName>
    </recommendedName>
</protein>
<evidence type="ECO:0000256" key="3">
    <source>
        <dbReference type="ARBA" id="ARBA00038654"/>
    </source>
</evidence>
<dbReference type="EMBL" id="JAKWBI020000004">
    <property type="protein sequence ID" value="KAJ2907163.1"/>
    <property type="molecule type" value="Genomic_DNA"/>
</dbReference>
<dbReference type="Gene3D" id="2.30.29.30">
    <property type="entry name" value="Pleckstrin-homology domain (PH domain)/Phosphotyrosine-binding domain (PTB)"/>
    <property type="match status" value="1"/>
</dbReference>
<comment type="similarity">
    <text evidence="1">Belongs to the RTT106 family.</text>
</comment>
<dbReference type="InterPro" id="IPR013719">
    <property type="entry name" value="RTT106/SPT16-like_middle_dom"/>
</dbReference>
<dbReference type="InterPro" id="IPR050454">
    <property type="entry name" value="RTT106/SSRP1_HistChap/FACT"/>
</dbReference>
<comment type="function">
    <text evidence="2">Histones H3 and H4 chaperone involved in the nucleosome formation and heterochromatin silencing. Required for the deposition of H3K56ac-carrying H3-H4 complex onto newly-replicated DNA. Plays a role in the transcriptional regulation of the cell-cycle dependent histone genes by creating a repressive structure at the core histone gene promoter.</text>
</comment>
<feature type="domain" description="Histone chaperone RTT106/FACT complex subunit SPT16-like middle" evidence="5">
    <location>
        <begin position="259"/>
        <end position="357"/>
    </location>
</feature>
<feature type="region of interest" description="Disordered" evidence="4">
    <location>
        <begin position="70"/>
        <end position="90"/>
    </location>
</feature>
<dbReference type="PANTHER" id="PTHR45849:SF3">
    <property type="entry name" value="HISTONE CHAPERONE RTT106"/>
    <property type="match status" value="1"/>
</dbReference>
<dbReference type="AlphaFoldDB" id="A0AAD5RYZ5"/>
<dbReference type="GO" id="GO:0042393">
    <property type="term" value="F:histone binding"/>
    <property type="evidence" value="ECO:0007669"/>
    <property type="project" value="TreeGrafter"/>
</dbReference>
<accession>A0AAD5RYZ5</accession>
<comment type="subunit">
    <text evidence="3">Interacts with histones H3 and H4.</text>
</comment>
<feature type="compositionally biased region" description="Low complexity" evidence="4">
    <location>
        <begin position="80"/>
        <end position="90"/>
    </location>
</feature>
<evidence type="ECO:0000259" key="5">
    <source>
        <dbReference type="SMART" id="SM01287"/>
    </source>
</evidence>
<sequence>MAGLNSQRLEAVFQSRPDIIQGIVKAAAPKGASKGPRADTLCPFTPDSPVRVRLFNEIANHVYDQLNGSEPVNKKRKLDGSGASVSNGNGAVSTAADLEGEQIILEIKDISVTIPQRKKFDLCFTSKHLFARSGGVPVQGIIYAWKDIEYSFYLPVPEKTQPQFNYILMPKGTALLGLAKNAPTGVAEPLVFTVPAGAPKPGTLGGSAAATAGNFSDSFSTLFHWSLSANLPHEARLMSANPDKFKSAVRQGQRPKEPAVHVKAFRGSKEGFLFFLDDGIMWGYKKPLLFIPLTSIAAVSYCNVLRTTFNMVVEVFAPGPAGEDNTEEVEFGMIDQADYPGIDEKYVKRKGLQDQSLAEQRKAKKELAENEKGSKKSGDDEMVVDGEEANANGRTILEQAQWEEEQRLQDEEDEDEEDYDPGNDGESEGSGSDDDDDEDDDDDDDDDGQGGDD</sequence>
<proteinExistence type="inferred from homology"/>
<feature type="compositionally biased region" description="Basic and acidic residues" evidence="4">
    <location>
        <begin position="359"/>
        <end position="379"/>
    </location>
</feature>
<dbReference type="SMART" id="SM01287">
    <property type="entry name" value="Rtt106"/>
    <property type="match status" value="1"/>
</dbReference>
<evidence type="ECO:0000313" key="6">
    <source>
        <dbReference type="EMBL" id="KAJ2907163.1"/>
    </source>
</evidence>
<dbReference type="Gene3D" id="2.30.29.120">
    <property type="match status" value="1"/>
</dbReference>
<name>A0AAD5RYZ5_9PEZI</name>
<feature type="region of interest" description="Disordered" evidence="4">
    <location>
        <begin position="353"/>
        <end position="453"/>
    </location>
</feature>
<dbReference type="Pfam" id="PF08512">
    <property type="entry name" value="Rttp106-like_middle"/>
    <property type="match status" value="1"/>
</dbReference>
<evidence type="ECO:0000313" key="7">
    <source>
        <dbReference type="Proteomes" id="UP001201980"/>
    </source>
</evidence>